<gene>
    <name evidence="4" type="ORF">AUC69_06765</name>
</gene>
<dbReference type="OrthoDB" id="3078366at2"/>
<keyword evidence="5" id="KW-1185">Reference proteome</keyword>
<protein>
    <recommendedName>
        <fullName evidence="6">Proteophosphoglycan</fullName>
    </recommendedName>
</protein>
<reference evidence="4 5" key="1">
    <citation type="journal article" date="2016" name="Environ. Microbiol.">
        <title>New Methyloceanibacter diversity from North Sea sediments includes methanotroph containing solely the soluble methane monooxygenase.</title>
        <authorList>
            <person name="Vekeman B."/>
            <person name="Kerckhof F.M."/>
            <person name="Cremers G."/>
            <person name="de Vos P."/>
            <person name="Vandamme P."/>
            <person name="Boon N."/>
            <person name="Op den Camp H.J."/>
            <person name="Heylen K."/>
        </authorList>
    </citation>
    <scope>NUCLEOTIDE SEQUENCE [LARGE SCALE GENOMIC DNA]</scope>
    <source>
        <strain evidence="4 5">R-67175</strain>
    </source>
</reference>
<sequence length="185" mass="19834">MSDQDKRDGLVASGKGGGKPPEPLLPNLNNCGDIGLKIARDGTWFYQGGPINRKPLVKLFASVLRREDGGFYLVTPVEKVPIAVEAEPFVAVALTQEGSGADQRLTFRTNVDDAVTADAAHPIGFRAEAGGYAPYVVVRDGLRARLARPVYYELAALAVETDVEGQIGIGVWSGGVFFPFPMEED</sequence>
<dbReference type="Proteomes" id="UP000094472">
    <property type="component" value="Unassembled WGS sequence"/>
</dbReference>
<accession>A0A1E3W6L1</accession>
<dbReference type="Pfam" id="PF06938">
    <property type="entry name" value="DUF1285_N"/>
    <property type="match status" value="1"/>
</dbReference>
<dbReference type="STRING" id="1774969.AUC69_06765"/>
<dbReference type="PIRSF" id="PIRSF029557">
    <property type="entry name" value="UCP029557"/>
    <property type="match status" value="1"/>
</dbReference>
<dbReference type="Gene3D" id="2.30.270.10">
    <property type="entry name" value="duf1285 protein"/>
    <property type="match status" value="1"/>
</dbReference>
<organism evidence="4 5">
    <name type="scientific">Methyloceanibacter superfactus</name>
    <dbReference type="NCBI Taxonomy" id="1774969"/>
    <lineage>
        <taxon>Bacteria</taxon>
        <taxon>Pseudomonadati</taxon>
        <taxon>Pseudomonadota</taxon>
        <taxon>Alphaproteobacteria</taxon>
        <taxon>Hyphomicrobiales</taxon>
        <taxon>Hyphomicrobiaceae</taxon>
        <taxon>Methyloceanibacter</taxon>
    </lineage>
</organism>
<evidence type="ECO:0000259" key="3">
    <source>
        <dbReference type="Pfam" id="PF21028"/>
    </source>
</evidence>
<comment type="caution">
    <text evidence="4">The sequence shown here is derived from an EMBL/GenBank/DDBJ whole genome shotgun (WGS) entry which is preliminary data.</text>
</comment>
<dbReference type="Pfam" id="PF21028">
    <property type="entry name" value="DUF1285_C"/>
    <property type="match status" value="1"/>
</dbReference>
<dbReference type="EMBL" id="LPWF01000007">
    <property type="protein sequence ID" value="ODS01468.1"/>
    <property type="molecule type" value="Genomic_DNA"/>
</dbReference>
<dbReference type="InterPro" id="IPR010707">
    <property type="entry name" value="DUF1285"/>
</dbReference>
<evidence type="ECO:0000256" key="1">
    <source>
        <dbReference type="SAM" id="MobiDB-lite"/>
    </source>
</evidence>
<name>A0A1E3W6L1_9HYPH</name>
<evidence type="ECO:0000313" key="5">
    <source>
        <dbReference type="Proteomes" id="UP000094472"/>
    </source>
</evidence>
<evidence type="ECO:0000259" key="2">
    <source>
        <dbReference type="Pfam" id="PF06938"/>
    </source>
</evidence>
<feature type="region of interest" description="Disordered" evidence="1">
    <location>
        <begin position="1"/>
        <end position="26"/>
    </location>
</feature>
<evidence type="ECO:0000313" key="4">
    <source>
        <dbReference type="EMBL" id="ODS01468.1"/>
    </source>
</evidence>
<dbReference type="InterPro" id="IPR048341">
    <property type="entry name" value="DUF1285_N"/>
</dbReference>
<feature type="domain" description="DUF1285" evidence="2">
    <location>
        <begin position="29"/>
        <end position="85"/>
    </location>
</feature>
<evidence type="ECO:0008006" key="6">
    <source>
        <dbReference type="Google" id="ProtNLM"/>
    </source>
</evidence>
<proteinExistence type="predicted"/>
<dbReference type="Gene3D" id="3.10.540.10">
    <property type="entry name" value="duf1285 like domain"/>
    <property type="match status" value="1"/>
</dbReference>
<dbReference type="AlphaFoldDB" id="A0A1E3W6L1"/>
<dbReference type="InterPro" id="IPR048342">
    <property type="entry name" value="DUF1285_C"/>
</dbReference>
<feature type="domain" description="DUF1285" evidence="3">
    <location>
        <begin position="88"/>
        <end position="179"/>
    </location>
</feature>
<dbReference type="InterPro" id="IPR023361">
    <property type="entry name" value="DUF1285_beta_roll_sf"/>
</dbReference>